<gene>
    <name evidence="2" type="ORF">EJ104_01035</name>
</gene>
<feature type="chain" id="PRO_5018701489" evidence="1">
    <location>
        <begin position="23"/>
        <end position="155"/>
    </location>
</feature>
<comment type="caution">
    <text evidence="2">The sequence shown here is derived from an EMBL/GenBank/DDBJ whole genome shotgun (WGS) entry which is preliminary data.</text>
</comment>
<sequence length="155" mass="16865">MFRRFAALLCLTALAAPTQAQAWPQVAPGQWADPTRACTYRTEQRGQAFPLMGHQDAVKLSGEVRQSLIRQGMREVSVRPAARGQHWGLLASYVYPSTEGEAQVAQLYLSQRGLLRTVTASTHAKTVSALPPGQAATSPAACWADLARWVEFSAN</sequence>
<keyword evidence="1" id="KW-0732">Signal</keyword>
<accession>A0A3S0RKT8</accession>
<name>A0A3S0RKT8_9DEIO</name>
<protein>
    <submittedName>
        <fullName evidence="2">Uncharacterized protein</fullName>
    </submittedName>
</protein>
<dbReference type="OrthoDB" id="67687at2"/>
<proteinExistence type="predicted"/>
<dbReference type="EMBL" id="RXPE01000001">
    <property type="protein sequence ID" value="RTR30867.1"/>
    <property type="molecule type" value="Genomic_DNA"/>
</dbReference>
<reference evidence="2 3" key="1">
    <citation type="submission" date="2018-12" db="EMBL/GenBank/DDBJ databases">
        <title>Deinococcus radiophilus ATCC 27603 genome sequencing and assembly.</title>
        <authorList>
            <person name="Maclea K.S."/>
            <person name="Maynard C.R."/>
        </authorList>
    </citation>
    <scope>NUCLEOTIDE SEQUENCE [LARGE SCALE GENOMIC DNA]</scope>
    <source>
        <strain evidence="2 3">ATCC 27603</strain>
    </source>
</reference>
<feature type="signal peptide" evidence="1">
    <location>
        <begin position="1"/>
        <end position="22"/>
    </location>
</feature>
<evidence type="ECO:0000313" key="3">
    <source>
        <dbReference type="Proteomes" id="UP000277766"/>
    </source>
</evidence>
<keyword evidence="3" id="KW-1185">Reference proteome</keyword>
<evidence type="ECO:0000256" key="1">
    <source>
        <dbReference type="SAM" id="SignalP"/>
    </source>
</evidence>
<dbReference type="AlphaFoldDB" id="A0A3S0RKT8"/>
<dbReference type="Proteomes" id="UP000277766">
    <property type="component" value="Unassembled WGS sequence"/>
</dbReference>
<evidence type="ECO:0000313" key="2">
    <source>
        <dbReference type="EMBL" id="RTR30867.1"/>
    </source>
</evidence>
<organism evidence="2 3">
    <name type="scientific">Deinococcus radiophilus</name>
    <dbReference type="NCBI Taxonomy" id="32062"/>
    <lineage>
        <taxon>Bacteria</taxon>
        <taxon>Thermotogati</taxon>
        <taxon>Deinococcota</taxon>
        <taxon>Deinococci</taxon>
        <taxon>Deinococcales</taxon>
        <taxon>Deinococcaceae</taxon>
        <taxon>Deinococcus</taxon>
    </lineage>
</organism>
<dbReference type="RefSeq" id="WP_126350895.1">
    <property type="nucleotide sequence ID" value="NZ_CP086380.1"/>
</dbReference>